<feature type="region of interest" description="Disordered" evidence="1">
    <location>
        <begin position="1"/>
        <end position="43"/>
    </location>
</feature>
<feature type="compositionally biased region" description="Low complexity" evidence="1">
    <location>
        <begin position="393"/>
        <end position="407"/>
    </location>
</feature>
<proteinExistence type="predicted"/>
<reference evidence="2 3" key="1">
    <citation type="journal article" date="2014" name="Am. J. Bot.">
        <title>Genome assembly and annotation for red clover (Trifolium pratense; Fabaceae).</title>
        <authorList>
            <person name="Istvanek J."/>
            <person name="Jaros M."/>
            <person name="Krenek A."/>
            <person name="Repkova J."/>
        </authorList>
    </citation>
    <scope>NUCLEOTIDE SEQUENCE [LARGE SCALE GENOMIC DNA]</scope>
    <source>
        <strain evidence="3">cv. Tatra</strain>
        <tissue evidence="2">Young leaves</tissue>
    </source>
</reference>
<dbReference type="STRING" id="57577.A0A2K3L455"/>
<dbReference type="EMBL" id="ASHM01025853">
    <property type="protein sequence ID" value="PNX73317.1"/>
    <property type="molecule type" value="Genomic_DNA"/>
</dbReference>
<evidence type="ECO:0008006" key="4">
    <source>
        <dbReference type="Google" id="ProtNLM"/>
    </source>
</evidence>
<gene>
    <name evidence="2" type="ORF">L195_g029216</name>
</gene>
<dbReference type="PANTHER" id="PTHR33356">
    <property type="entry name" value="TIP41-LIKE PROTEIN"/>
    <property type="match status" value="1"/>
</dbReference>
<dbReference type="Proteomes" id="UP000236291">
    <property type="component" value="Unassembled WGS sequence"/>
</dbReference>
<dbReference type="PANTHER" id="PTHR33356:SF5">
    <property type="entry name" value="TIP41-LIKE PROTEIN"/>
    <property type="match status" value="1"/>
</dbReference>
<dbReference type="AlphaFoldDB" id="A0A2K3L455"/>
<feature type="region of interest" description="Disordered" evidence="1">
    <location>
        <begin position="58"/>
        <end position="80"/>
    </location>
</feature>
<evidence type="ECO:0000313" key="3">
    <source>
        <dbReference type="Proteomes" id="UP000236291"/>
    </source>
</evidence>
<comment type="caution">
    <text evidence="2">The sequence shown here is derived from an EMBL/GenBank/DDBJ whole genome shotgun (WGS) entry which is preliminary data.</text>
</comment>
<reference evidence="2 3" key="2">
    <citation type="journal article" date="2017" name="Front. Plant Sci.">
        <title>Gene Classification and Mining of Molecular Markers Useful in Red Clover (Trifolium pratense) Breeding.</title>
        <authorList>
            <person name="Istvanek J."/>
            <person name="Dluhosova J."/>
            <person name="Dluhos P."/>
            <person name="Patkova L."/>
            <person name="Nedelnik J."/>
            <person name="Repkova J."/>
        </authorList>
    </citation>
    <scope>NUCLEOTIDE SEQUENCE [LARGE SCALE GENOMIC DNA]</scope>
    <source>
        <strain evidence="3">cv. Tatra</strain>
        <tissue evidence="2">Young leaves</tissue>
    </source>
</reference>
<organism evidence="2 3">
    <name type="scientific">Trifolium pratense</name>
    <name type="common">Red clover</name>
    <dbReference type="NCBI Taxonomy" id="57577"/>
    <lineage>
        <taxon>Eukaryota</taxon>
        <taxon>Viridiplantae</taxon>
        <taxon>Streptophyta</taxon>
        <taxon>Embryophyta</taxon>
        <taxon>Tracheophyta</taxon>
        <taxon>Spermatophyta</taxon>
        <taxon>Magnoliopsida</taxon>
        <taxon>eudicotyledons</taxon>
        <taxon>Gunneridae</taxon>
        <taxon>Pentapetalae</taxon>
        <taxon>rosids</taxon>
        <taxon>fabids</taxon>
        <taxon>Fabales</taxon>
        <taxon>Fabaceae</taxon>
        <taxon>Papilionoideae</taxon>
        <taxon>50 kb inversion clade</taxon>
        <taxon>NPAAA clade</taxon>
        <taxon>Hologalegina</taxon>
        <taxon>IRL clade</taxon>
        <taxon>Trifolieae</taxon>
        <taxon>Trifolium</taxon>
    </lineage>
</organism>
<feature type="region of interest" description="Disordered" evidence="1">
    <location>
        <begin position="393"/>
        <end position="424"/>
    </location>
</feature>
<name>A0A2K3L455_TRIPR</name>
<evidence type="ECO:0000256" key="1">
    <source>
        <dbReference type="SAM" id="MobiDB-lite"/>
    </source>
</evidence>
<feature type="region of interest" description="Disordered" evidence="1">
    <location>
        <begin position="316"/>
        <end position="335"/>
    </location>
</feature>
<feature type="compositionally biased region" description="Low complexity" evidence="1">
    <location>
        <begin position="58"/>
        <end position="72"/>
    </location>
</feature>
<accession>A0A2K3L455</accession>
<sequence length="424" mass="46545">MAENLADGEFWLPPQFLSDDDDITTVPFSPKHKPASFLDNDENTLPFPSEFPYGFSSSDLSSPIDSLGGSSETESDEDEQLAAELTRRMAHLILQPDSKETENDNMGRFKTGSPQSTLCAFGSGCNCRKGSSQGNSPNGICEDSSSKATWDLLHAAAGEVERMRLNQQSFNLPNTTTNEQLFAPQRKSSPATVAATLPSKNNNTVATNHEMGFFIQPSFSHQQLQIAQIQMLRQQQMAKNQHSIWGGMQKQCGGVFQQRQNNQMTQNRGKNGGADGRNNNNGALGLSSSAWPTLQHAKNQQFQNQQYGSGMRAVFLGNNSGRRESTGTGVFLPRPVDSRRKPACATALVPARVAQALNLQLEGQPQQQLHRFKITPNVENAAAARLRGNYVISQQKRSSSNNISSSRPQPAVSNEIKLPQEWTY</sequence>
<evidence type="ECO:0000313" key="2">
    <source>
        <dbReference type="EMBL" id="PNX73317.1"/>
    </source>
</evidence>
<protein>
    <recommendedName>
        <fullName evidence="4">TIP41-like protein</fullName>
    </recommendedName>
</protein>
<feature type="region of interest" description="Disordered" evidence="1">
    <location>
        <begin position="265"/>
        <end position="288"/>
    </location>
</feature>
<feature type="compositionally biased region" description="Low complexity" evidence="1">
    <location>
        <begin position="276"/>
        <end position="286"/>
    </location>
</feature>